<organism evidence="2">
    <name type="scientific">Drosophila persimilis</name>
    <name type="common">Fruit fly</name>
    <dbReference type="NCBI Taxonomy" id="7234"/>
    <lineage>
        <taxon>Eukaryota</taxon>
        <taxon>Metazoa</taxon>
        <taxon>Ecdysozoa</taxon>
        <taxon>Arthropoda</taxon>
        <taxon>Hexapoda</taxon>
        <taxon>Insecta</taxon>
        <taxon>Pterygota</taxon>
        <taxon>Neoptera</taxon>
        <taxon>Endopterygota</taxon>
        <taxon>Diptera</taxon>
        <taxon>Brachycera</taxon>
        <taxon>Muscomorpha</taxon>
        <taxon>Ephydroidea</taxon>
        <taxon>Drosophilidae</taxon>
        <taxon>Drosophila</taxon>
        <taxon>Sophophora</taxon>
    </lineage>
</organism>
<accession>B4H2B0</accession>
<evidence type="ECO:0000313" key="2">
    <source>
        <dbReference type="Proteomes" id="UP000008744"/>
    </source>
</evidence>
<evidence type="ECO:0000313" key="1">
    <source>
        <dbReference type="EMBL" id="EDW30462.1"/>
    </source>
</evidence>
<protein>
    <submittedName>
        <fullName evidence="1">GL18041</fullName>
    </submittedName>
</protein>
<dbReference type="AlphaFoldDB" id="B4H2B0"/>
<proteinExistence type="predicted"/>
<sequence>MYRAVMEEVARFFERYQQQLHLQQTHRHGEQIARSKSLHHVHGVGVGVGRGRGLLAAGRPALAMPCSCTMRDMGASASYLAGAEQPQSDAPQVYGTR</sequence>
<dbReference type="HOGENOM" id="CLU_2348877_0_0_1"/>
<reference evidence="1 2" key="1">
    <citation type="journal article" date="2007" name="Nature">
        <title>Evolution of genes and genomes on the Drosophila phylogeny.</title>
        <authorList>
            <consortium name="Drosophila 12 Genomes Consortium"/>
            <person name="Clark A.G."/>
            <person name="Eisen M.B."/>
            <person name="Smith D.R."/>
            <person name="Bergman C.M."/>
            <person name="Oliver B."/>
            <person name="Markow T.A."/>
            <person name="Kaufman T.C."/>
            <person name="Kellis M."/>
            <person name="Gelbart W."/>
            <person name="Iyer V.N."/>
            <person name="Pollard D.A."/>
            <person name="Sackton T.B."/>
            <person name="Larracuente A.M."/>
            <person name="Singh N.D."/>
            <person name="Abad J.P."/>
            <person name="Abt D.N."/>
            <person name="Adryan B."/>
            <person name="Aguade M."/>
            <person name="Akashi H."/>
            <person name="Anderson W.W."/>
            <person name="Aquadro C.F."/>
            <person name="Ardell D.H."/>
            <person name="Arguello R."/>
            <person name="Artieri C.G."/>
            <person name="Barbash D.A."/>
            <person name="Barker D."/>
            <person name="Barsanti P."/>
            <person name="Batterham P."/>
            <person name="Batzoglou S."/>
            <person name="Begun D."/>
            <person name="Bhutkar A."/>
            <person name="Blanco E."/>
            <person name="Bosak S.A."/>
            <person name="Bradley R.K."/>
            <person name="Brand A.D."/>
            <person name="Brent M.R."/>
            <person name="Brooks A.N."/>
            <person name="Brown R.H."/>
            <person name="Butlin R.K."/>
            <person name="Caggese C."/>
            <person name="Calvi B.R."/>
            <person name="Bernardo de Carvalho A."/>
            <person name="Caspi A."/>
            <person name="Castrezana S."/>
            <person name="Celniker S.E."/>
            <person name="Chang J.L."/>
            <person name="Chapple C."/>
            <person name="Chatterji S."/>
            <person name="Chinwalla A."/>
            <person name="Civetta A."/>
            <person name="Clifton S.W."/>
            <person name="Comeron J.M."/>
            <person name="Costello J.C."/>
            <person name="Coyne J.A."/>
            <person name="Daub J."/>
            <person name="David R.G."/>
            <person name="Delcher A.L."/>
            <person name="Delehaunty K."/>
            <person name="Do C.B."/>
            <person name="Ebling H."/>
            <person name="Edwards K."/>
            <person name="Eickbush T."/>
            <person name="Evans J.D."/>
            <person name="Filipski A."/>
            <person name="Findeiss S."/>
            <person name="Freyhult E."/>
            <person name="Fulton L."/>
            <person name="Fulton R."/>
            <person name="Garcia A.C."/>
            <person name="Gardiner A."/>
            <person name="Garfield D.A."/>
            <person name="Garvin B.E."/>
            <person name="Gibson G."/>
            <person name="Gilbert D."/>
            <person name="Gnerre S."/>
            <person name="Godfrey J."/>
            <person name="Good R."/>
            <person name="Gotea V."/>
            <person name="Gravely B."/>
            <person name="Greenberg A.J."/>
            <person name="Griffiths-Jones S."/>
            <person name="Gross S."/>
            <person name="Guigo R."/>
            <person name="Gustafson E.A."/>
            <person name="Haerty W."/>
            <person name="Hahn M.W."/>
            <person name="Halligan D.L."/>
            <person name="Halpern A.L."/>
            <person name="Halter G.M."/>
            <person name="Han M.V."/>
            <person name="Heger A."/>
            <person name="Hillier L."/>
            <person name="Hinrichs A.S."/>
            <person name="Holmes I."/>
            <person name="Hoskins R.A."/>
            <person name="Hubisz M.J."/>
            <person name="Hultmark D."/>
            <person name="Huntley M.A."/>
            <person name="Jaffe D.B."/>
            <person name="Jagadeeshan S."/>
            <person name="Jeck W.R."/>
            <person name="Johnson J."/>
            <person name="Jones C.D."/>
            <person name="Jordan W.C."/>
            <person name="Karpen G.H."/>
            <person name="Kataoka E."/>
            <person name="Keightley P.D."/>
            <person name="Kheradpour P."/>
            <person name="Kirkness E.F."/>
            <person name="Koerich L.B."/>
            <person name="Kristiansen K."/>
            <person name="Kudrna D."/>
            <person name="Kulathinal R.J."/>
            <person name="Kumar S."/>
            <person name="Kwok R."/>
            <person name="Lander E."/>
            <person name="Langley C.H."/>
            <person name="Lapoint R."/>
            <person name="Lazzaro B.P."/>
            <person name="Lee S.J."/>
            <person name="Levesque L."/>
            <person name="Li R."/>
            <person name="Lin C.F."/>
            <person name="Lin M.F."/>
            <person name="Lindblad-Toh K."/>
            <person name="Llopart A."/>
            <person name="Long M."/>
            <person name="Low L."/>
            <person name="Lozovsky E."/>
            <person name="Lu J."/>
            <person name="Luo M."/>
            <person name="Machado C.A."/>
            <person name="Makalowski W."/>
            <person name="Marzo M."/>
            <person name="Matsuda M."/>
            <person name="Matzkin L."/>
            <person name="McAllister B."/>
            <person name="McBride C.S."/>
            <person name="McKernan B."/>
            <person name="McKernan K."/>
            <person name="Mendez-Lago M."/>
            <person name="Minx P."/>
            <person name="Mollenhauer M.U."/>
            <person name="Montooth K."/>
            <person name="Mount S.M."/>
            <person name="Mu X."/>
            <person name="Myers E."/>
            <person name="Negre B."/>
            <person name="Newfeld S."/>
            <person name="Nielsen R."/>
            <person name="Noor M.A."/>
            <person name="O'Grady P."/>
            <person name="Pachter L."/>
            <person name="Papaceit M."/>
            <person name="Parisi M.J."/>
            <person name="Parisi M."/>
            <person name="Parts L."/>
            <person name="Pedersen J.S."/>
            <person name="Pesole G."/>
            <person name="Phillippy A.M."/>
            <person name="Ponting C.P."/>
            <person name="Pop M."/>
            <person name="Porcelli D."/>
            <person name="Powell J.R."/>
            <person name="Prohaska S."/>
            <person name="Pruitt K."/>
            <person name="Puig M."/>
            <person name="Quesneville H."/>
            <person name="Ram K.R."/>
            <person name="Rand D."/>
            <person name="Rasmussen M.D."/>
            <person name="Reed L.K."/>
            <person name="Reenan R."/>
            <person name="Reily A."/>
            <person name="Remington K.A."/>
            <person name="Rieger T.T."/>
            <person name="Ritchie M.G."/>
            <person name="Robin C."/>
            <person name="Rogers Y.H."/>
            <person name="Rohde C."/>
            <person name="Rozas J."/>
            <person name="Rubenfield M.J."/>
            <person name="Ruiz A."/>
            <person name="Russo S."/>
            <person name="Salzberg S.L."/>
            <person name="Sanchez-Gracia A."/>
            <person name="Saranga D.J."/>
            <person name="Sato H."/>
            <person name="Schaeffer S.W."/>
            <person name="Schatz M.C."/>
            <person name="Schlenke T."/>
            <person name="Schwartz R."/>
            <person name="Segarra C."/>
            <person name="Singh R.S."/>
            <person name="Sirot L."/>
            <person name="Sirota M."/>
            <person name="Sisneros N.B."/>
            <person name="Smith C.D."/>
            <person name="Smith T.F."/>
            <person name="Spieth J."/>
            <person name="Stage D.E."/>
            <person name="Stark A."/>
            <person name="Stephan W."/>
            <person name="Strausberg R.L."/>
            <person name="Strempel S."/>
            <person name="Sturgill D."/>
            <person name="Sutton G."/>
            <person name="Sutton G.G."/>
            <person name="Tao W."/>
            <person name="Teichmann S."/>
            <person name="Tobari Y.N."/>
            <person name="Tomimura Y."/>
            <person name="Tsolas J.M."/>
            <person name="Valente V.L."/>
            <person name="Venter E."/>
            <person name="Venter J.C."/>
            <person name="Vicario S."/>
            <person name="Vieira F.G."/>
            <person name="Vilella A.J."/>
            <person name="Villasante A."/>
            <person name="Walenz B."/>
            <person name="Wang J."/>
            <person name="Wasserman M."/>
            <person name="Watts T."/>
            <person name="Wilson D."/>
            <person name="Wilson R.K."/>
            <person name="Wing R.A."/>
            <person name="Wolfner M.F."/>
            <person name="Wong A."/>
            <person name="Wong G.K."/>
            <person name="Wu C.I."/>
            <person name="Wu G."/>
            <person name="Yamamoto D."/>
            <person name="Yang H.P."/>
            <person name="Yang S.P."/>
            <person name="Yorke J.A."/>
            <person name="Yoshida K."/>
            <person name="Zdobnov E."/>
            <person name="Zhang P."/>
            <person name="Zhang Y."/>
            <person name="Zimin A.V."/>
            <person name="Baldwin J."/>
            <person name="Abdouelleil A."/>
            <person name="Abdulkadir J."/>
            <person name="Abebe A."/>
            <person name="Abera B."/>
            <person name="Abreu J."/>
            <person name="Acer S.C."/>
            <person name="Aftuck L."/>
            <person name="Alexander A."/>
            <person name="An P."/>
            <person name="Anderson E."/>
            <person name="Anderson S."/>
            <person name="Arachi H."/>
            <person name="Azer M."/>
            <person name="Bachantsang P."/>
            <person name="Barry A."/>
            <person name="Bayul T."/>
            <person name="Berlin A."/>
            <person name="Bessette D."/>
            <person name="Bloom T."/>
            <person name="Blye J."/>
            <person name="Boguslavskiy L."/>
            <person name="Bonnet C."/>
            <person name="Boukhgalter B."/>
            <person name="Bourzgui I."/>
            <person name="Brown A."/>
            <person name="Cahill P."/>
            <person name="Channer S."/>
            <person name="Cheshatsang Y."/>
            <person name="Chuda L."/>
            <person name="Citroen M."/>
            <person name="Collymore A."/>
            <person name="Cooke P."/>
            <person name="Costello M."/>
            <person name="D'Aco K."/>
            <person name="Daza R."/>
            <person name="De Haan G."/>
            <person name="DeGray S."/>
            <person name="DeMaso C."/>
            <person name="Dhargay N."/>
            <person name="Dooley K."/>
            <person name="Dooley E."/>
            <person name="Doricent M."/>
            <person name="Dorje P."/>
            <person name="Dorjee K."/>
            <person name="Dupes A."/>
            <person name="Elong R."/>
            <person name="Falk J."/>
            <person name="Farina A."/>
            <person name="Faro S."/>
            <person name="Ferguson D."/>
            <person name="Fisher S."/>
            <person name="Foley C.D."/>
            <person name="Franke A."/>
            <person name="Friedrich D."/>
            <person name="Gadbois L."/>
            <person name="Gearin G."/>
            <person name="Gearin C.R."/>
            <person name="Giannoukos G."/>
            <person name="Goode T."/>
            <person name="Graham J."/>
            <person name="Grandbois E."/>
            <person name="Grewal S."/>
            <person name="Gyaltsen K."/>
            <person name="Hafez N."/>
            <person name="Hagos B."/>
            <person name="Hall J."/>
            <person name="Henson C."/>
            <person name="Hollinger A."/>
            <person name="Honan T."/>
            <person name="Huard M.D."/>
            <person name="Hughes L."/>
            <person name="Hurhula B."/>
            <person name="Husby M.E."/>
            <person name="Kamat A."/>
            <person name="Kanga B."/>
            <person name="Kashin S."/>
            <person name="Khazanovich D."/>
            <person name="Kisner P."/>
            <person name="Lance K."/>
            <person name="Lara M."/>
            <person name="Lee W."/>
            <person name="Lennon N."/>
            <person name="Letendre F."/>
            <person name="LeVine R."/>
            <person name="Lipovsky A."/>
            <person name="Liu X."/>
            <person name="Liu J."/>
            <person name="Liu S."/>
            <person name="Lokyitsang T."/>
            <person name="Lokyitsang Y."/>
            <person name="Lubonja R."/>
            <person name="Lui A."/>
            <person name="MacDonald P."/>
            <person name="Magnisalis V."/>
            <person name="Maru K."/>
            <person name="Matthews C."/>
            <person name="McCusker W."/>
            <person name="McDonough S."/>
            <person name="Mehta T."/>
            <person name="Meldrim J."/>
            <person name="Meneus L."/>
            <person name="Mihai O."/>
            <person name="Mihalev A."/>
            <person name="Mihova T."/>
            <person name="Mittelman R."/>
            <person name="Mlenga V."/>
            <person name="Montmayeur A."/>
            <person name="Mulrain L."/>
            <person name="Navidi A."/>
            <person name="Naylor J."/>
            <person name="Negash T."/>
            <person name="Nguyen T."/>
            <person name="Nguyen N."/>
            <person name="Nicol R."/>
            <person name="Norbu C."/>
            <person name="Norbu N."/>
            <person name="Novod N."/>
            <person name="O'Neill B."/>
            <person name="Osman S."/>
            <person name="Markiewicz E."/>
            <person name="Oyono O.L."/>
            <person name="Patti C."/>
            <person name="Phunkhang P."/>
            <person name="Pierre F."/>
            <person name="Priest M."/>
            <person name="Raghuraman S."/>
            <person name="Rege F."/>
            <person name="Reyes R."/>
            <person name="Rise C."/>
            <person name="Rogov P."/>
            <person name="Ross K."/>
            <person name="Ryan E."/>
            <person name="Settipalli S."/>
            <person name="Shea T."/>
            <person name="Sherpa N."/>
            <person name="Shi L."/>
            <person name="Shih D."/>
            <person name="Sparrow T."/>
            <person name="Spaulding J."/>
            <person name="Stalker J."/>
            <person name="Stange-Thomann N."/>
            <person name="Stavropoulos S."/>
            <person name="Stone C."/>
            <person name="Strader C."/>
            <person name="Tesfaye S."/>
            <person name="Thomson T."/>
            <person name="Thoulutsang Y."/>
            <person name="Thoulutsang D."/>
            <person name="Topham K."/>
            <person name="Topping I."/>
            <person name="Tsamla T."/>
            <person name="Vassiliev H."/>
            <person name="Vo A."/>
            <person name="Wangchuk T."/>
            <person name="Wangdi T."/>
            <person name="Weiand M."/>
            <person name="Wilkinson J."/>
            <person name="Wilson A."/>
            <person name="Yadav S."/>
            <person name="Young G."/>
            <person name="Yu Q."/>
            <person name="Zembek L."/>
            <person name="Zhong D."/>
            <person name="Zimmer A."/>
            <person name="Zwirko Z."/>
            <person name="Jaffe D.B."/>
            <person name="Alvarez P."/>
            <person name="Brockman W."/>
            <person name="Butler J."/>
            <person name="Chin C."/>
            <person name="Gnerre S."/>
            <person name="Grabherr M."/>
            <person name="Kleber M."/>
            <person name="Mauceli E."/>
            <person name="MacCallum I."/>
        </authorList>
    </citation>
    <scope>NUCLEOTIDE SEQUENCE [LARGE SCALE GENOMIC DNA]</scope>
    <source>
        <strain evidence="2">MSH-3 / Tucson 14011-0111.49</strain>
    </source>
</reference>
<dbReference type="Proteomes" id="UP000008744">
    <property type="component" value="Unassembled WGS sequence"/>
</dbReference>
<gene>
    <name evidence="1" type="primary">Dper\GL18041</name>
    <name evidence="1" type="ORF">Dper_GL18041</name>
</gene>
<keyword evidence="2" id="KW-1185">Reference proteome</keyword>
<name>B4H2B0_DROPE</name>
<dbReference type="EMBL" id="CH479203">
    <property type="protein sequence ID" value="EDW30462.1"/>
    <property type="molecule type" value="Genomic_DNA"/>
</dbReference>